<organism evidence="6 7">
    <name type="scientific">Clavibacter michiganensis</name>
    <dbReference type="NCBI Taxonomy" id="28447"/>
    <lineage>
        <taxon>Bacteria</taxon>
        <taxon>Bacillati</taxon>
        <taxon>Actinomycetota</taxon>
        <taxon>Actinomycetes</taxon>
        <taxon>Micrococcales</taxon>
        <taxon>Microbacteriaceae</taxon>
        <taxon>Clavibacter</taxon>
    </lineage>
</organism>
<evidence type="ECO:0000256" key="2">
    <source>
        <dbReference type="ARBA" id="ARBA00023015"/>
    </source>
</evidence>
<comment type="caution">
    <text evidence="6">The sequence shown here is derived from an EMBL/GenBank/DDBJ whole genome shotgun (WGS) entry which is preliminary data.</text>
</comment>
<evidence type="ECO:0000256" key="3">
    <source>
        <dbReference type="ARBA" id="ARBA00023125"/>
    </source>
</evidence>
<accession>A0A2S5VXN9</accession>
<dbReference type="SUPFAM" id="SSF53850">
    <property type="entry name" value="Periplasmic binding protein-like II"/>
    <property type="match status" value="1"/>
</dbReference>
<dbReference type="PANTHER" id="PTHR30346">
    <property type="entry name" value="TRANSCRIPTIONAL DUAL REGULATOR HCAR-RELATED"/>
    <property type="match status" value="1"/>
</dbReference>
<dbReference type="Pfam" id="PF03466">
    <property type="entry name" value="LysR_substrate"/>
    <property type="match status" value="1"/>
</dbReference>
<evidence type="ECO:0000313" key="6">
    <source>
        <dbReference type="EMBL" id="PPF71033.1"/>
    </source>
</evidence>
<dbReference type="InterPro" id="IPR036388">
    <property type="entry name" value="WH-like_DNA-bd_sf"/>
</dbReference>
<dbReference type="Pfam" id="PF00126">
    <property type="entry name" value="HTH_1"/>
    <property type="match status" value="1"/>
</dbReference>
<dbReference type="Proteomes" id="UP000239241">
    <property type="component" value="Unassembled WGS sequence"/>
</dbReference>
<dbReference type="FunFam" id="1.10.10.10:FF:000001">
    <property type="entry name" value="LysR family transcriptional regulator"/>
    <property type="match status" value="1"/>
</dbReference>
<feature type="domain" description="HTH lysR-type" evidence="5">
    <location>
        <begin position="2"/>
        <end position="59"/>
    </location>
</feature>
<dbReference type="GO" id="GO:0003700">
    <property type="term" value="F:DNA-binding transcription factor activity"/>
    <property type="evidence" value="ECO:0007669"/>
    <property type="project" value="InterPro"/>
</dbReference>
<comment type="similarity">
    <text evidence="1">Belongs to the LysR transcriptional regulatory family.</text>
</comment>
<dbReference type="PANTHER" id="PTHR30346:SF30">
    <property type="entry name" value="SMALL NEUTRAL PROTEASE REGULATORY PROTEIN"/>
    <property type="match status" value="1"/>
</dbReference>
<dbReference type="GO" id="GO:0032993">
    <property type="term" value="C:protein-DNA complex"/>
    <property type="evidence" value="ECO:0007669"/>
    <property type="project" value="TreeGrafter"/>
</dbReference>
<keyword evidence="4" id="KW-0804">Transcription</keyword>
<name>A0A2S5VXN9_9MICO</name>
<dbReference type="AlphaFoldDB" id="A0A2S5VXN9"/>
<dbReference type="Gene3D" id="3.40.190.290">
    <property type="match status" value="1"/>
</dbReference>
<protein>
    <submittedName>
        <fullName evidence="6">LysR family transcriptional regulator</fullName>
    </submittedName>
</protein>
<dbReference type="PROSITE" id="PS50931">
    <property type="entry name" value="HTH_LYSR"/>
    <property type="match status" value="1"/>
</dbReference>
<reference evidence="6 7" key="1">
    <citation type="submission" date="2018-02" db="EMBL/GenBank/DDBJ databases">
        <title>Bacteriophage NCPPB3778 and a type I-E CRISPR drive the evolution of the US Biological Select Agent, Rathayibacter toxicus.</title>
        <authorList>
            <person name="Davis E.W.II."/>
            <person name="Tabima J.F."/>
            <person name="Weisberg A.J."/>
            <person name="Lopes L.D."/>
            <person name="Wiseman M.S."/>
            <person name="Wiseman M.S."/>
            <person name="Pupko T."/>
            <person name="Belcher M.S."/>
            <person name="Sechler A.J."/>
            <person name="Tancos M.A."/>
            <person name="Schroeder B.K."/>
            <person name="Murray T.D."/>
            <person name="Luster D.G."/>
            <person name="Schneider W.L."/>
            <person name="Rogers E."/>
            <person name="Andreote F.D."/>
            <person name="Grunwald N.J."/>
            <person name="Putnam M.L."/>
            <person name="Chang J.H."/>
        </authorList>
    </citation>
    <scope>NUCLEOTIDE SEQUENCE [LARGE SCALE GENOMIC DNA]</scope>
    <source>
        <strain evidence="6 7">AY1B3</strain>
    </source>
</reference>
<dbReference type="GO" id="GO:0003677">
    <property type="term" value="F:DNA binding"/>
    <property type="evidence" value="ECO:0007669"/>
    <property type="project" value="UniProtKB-KW"/>
</dbReference>
<dbReference type="EMBL" id="PSXY01000002">
    <property type="protein sequence ID" value="PPF71033.1"/>
    <property type="molecule type" value="Genomic_DNA"/>
</dbReference>
<keyword evidence="2" id="KW-0805">Transcription regulation</keyword>
<evidence type="ECO:0000256" key="4">
    <source>
        <dbReference type="ARBA" id="ARBA00023163"/>
    </source>
</evidence>
<dbReference type="InterPro" id="IPR036390">
    <property type="entry name" value="WH_DNA-bd_sf"/>
</dbReference>
<dbReference type="PRINTS" id="PR00039">
    <property type="entry name" value="HTHLYSR"/>
</dbReference>
<dbReference type="InterPro" id="IPR000847">
    <property type="entry name" value="LysR_HTH_N"/>
</dbReference>
<evidence type="ECO:0000313" key="7">
    <source>
        <dbReference type="Proteomes" id="UP000239241"/>
    </source>
</evidence>
<evidence type="ECO:0000256" key="1">
    <source>
        <dbReference type="ARBA" id="ARBA00009437"/>
    </source>
</evidence>
<gene>
    <name evidence="6" type="ORF">C5E16_01945</name>
</gene>
<evidence type="ECO:0000259" key="5">
    <source>
        <dbReference type="PROSITE" id="PS50931"/>
    </source>
</evidence>
<dbReference type="SUPFAM" id="SSF46785">
    <property type="entry name" value="Winged helix' DNA-binding domain"/>
    <property type="match status" value="1"/>
</dbReference>
<proteinExistence type="inferred from homology"/>
<keyword evidence="3" id="KW-0238">DNA-binding</keyword>
<dbReference type="Gene3D" id="1.10.10.10">
    <property type="entry name" value="Winged helix-like DNA-binding domain superfamily/Winged helix DNA-binding domain"/>
    <property type="match status" value="1"/>
</dbReference>
<dbReference type="InterPro" id="IPR005119">
    <property type="entry name" value="LysR_subst-bd"/>
</dbReference>
<sequence>MMDLKQLEYFVSAAEELNFSRAASRCHVVQSAISASIKGLERELDVRLFDRSTHRVSLTHEGRVLLERSREVFRAVDAARASVARPDGELRGTVRIGVTQGAWRGMTETLTTMRREHPHVTVMLRQAPAGDLFRDVNAGDLDVAVVPLRKAREPGLVVRELYRERLVAVAPPGSGIAAHPEVSLASLAREDFIDFCGQWALRDIVDGAFDRAAVVRNGRYEVNDVTVGFSLVEAGLGVMVVPDHLAERETRLARLAIQGDLSWRIGAITPSRAGSALAAAVVELLV</sequence>